<gene>
    <name evidence="2" type="ORF">THAOC_21642</name>
</gene>
<evidence type="ECO:0000256" key="1">
    <source>
        <dbReference type="SAM" id="MobiDB-lite"/>
    </source>
</evidence>
<keyword evidence="3" id="KW-1185">Reference proteome</keyword>
<sequence length="207" mass="23055">MFTRALRSRAKSSRLTSAFQPDLLGLSCRGRRRVGAHRIRRFIQSTNDNTNDPMRQESHDHTSISTRQETKRQNDPQTKTTNGSRIQAAPASLRFPLFAFSAAQRSVSEDAKLSTYEDGPKISRNRRNPSCACPCLRAPLALPLRTLRTYRLPVASSLRCALLCVGGHLTLSKFLKSLTGYCGLDELMIMSILDLPAGIDVQDSSLY</sequence>
<feature type="compositionally biased region" description="Polar residues" evidence="1">
    <location>
        <begin position="75"/>
        <end position="85"/>
    </location>
</feature>
<protein>
    <submittedName>
        <fullName evidence="2">Uncharacterized protein</fullName>
    </submittedName>
</protein>
<dbReference type="AlphaFoldDB" id="K0RWX2"/>
<evidence type="ECO:0000313" key="2">
    <source>
        <dbReference type="EMBL" id="EJK58253.1"/>
    </source>
</evidence>
<reference evidence="2 3" key="1">
    <citation type="journal article" date="2012" name="Genome Biol.">
        <title>Genome and low-iron response of an oceanic diatom adapted to chronic iron limitation.</title>
        <authorList>
            <person name="Lommer M."/>
            <person name="Specht M."/>
            <person name="Roy A.S."/>
            <person name="Kraemer L."/>
            <person name="Andreson R."/>
            <person name="Gutowska M.A."/>
            <person name="Wolf J."/>
            <person name="Bergner S.V."/>
            <person name="Schilhabel M.B."/>
            <person name="Klostermeier U.C."/>
            <person name="Beiko R.G."/>
            <person name="Rosenstiel P."/>
            <person name="Hippler M."/>
            <person name="Laroche J."/>
        </authorList>
    </citation>
    <scope>NUCLEOTIDE SEQUENCE [LARGE SCALE GENOMIC DNA]</scope>
    <source>
        <strain evidence="2 3">CCMP1005</strain>
    </source>
</reference>
<feature type="compositionally biased region" description="Basic and acidic residues" evidence="1">
    <location>
        <begin position="54"/>
        <end position="74"/>
    </location>
</feature>
<evidence type="ECO:0000313" key="3">
    <source>
        <dbReference type="Proteomes" id="UP000266841"/>
    </source>
</evidence>
<feature type="region of interest" description="Disordered" evidence="1">
    <location>
        <begin position="40"/>
        <end position="86"/>
    </location>
</feature>
<proteinExistence type="predicted"/>
<name>K0RWX2_THAOC</name>
<dbReference type="EMBL" id="AGNL01025767">
    <property type="protein sequence ID" value="EJK58253.1"/>
    <property type="molecule type" value="Genomic_DNA"/>
</dbReference>
<accession>K0RWX2</accession>
<feature type="compositionally biased region" description="Polar residues" evidence="1">
    <location>
        <begin position="43"/>
        <end position="53"/>
    </location>
</feature>
<comment type="caution">
    <text evidence="2">The sequence shown here is derived from an EMBL/GenBank/DDBJ whole genome shotgun (WGS) entry which is preliminary data.</text>
</comment>
<organism evidence="2 3">
    <name type="scientific">Thalassiosira oceanica</name>
    <name type="common">Marine diatom</name>
    <dbReference type="NCBI Taxonomy" id="159749"/>
    <lineage>
        <taxon>Eukaryota</taxon>
        <taxon>Sar</taxon>
        <taxon>Stramenopiles</taxon>
        <taxon>Ochrophyta</taxon>
        <taxon>Bacillariophyta</taxon>
        <taxon>Coscinodiscophyceae</taxon>
        <taxon>Thalassiosirophycidae</taxon>
        <taxon>Thalassiosirales</taxon>
        <taxon>Thalassiosiraceae</taxon>
        <taxon>Thalassiosira</taxon>
    </lineage>
</organism>
<dbReference type="Proteomes" id="UP000266841">
    <property type="component" value="Unassembled WGS sequence"/>
</dbReference>